<proteinExistence type="predicted"/>
<dbReference type="EMBL" id="CADCXV010000502">
    <property type="protein sequence ID" value="CAB0030572.1"/>
    <property type="molecule type" value="Genomic_DNA"/>
</dbReference>
<feature type="compositionally biased region" description="Polar residues" evidence="1">
    <location>
        <begin position="134"/>
        <end position="151"/>
    </location>
</feature>
<organism evidence="2 3">
    <name type="scientific">Trichogramma brassicae</name>
    <dbReference type="NCBI Taxonomy" id="86971"/>
    <lineage>
        <taxon>Eukaryota</taxon>
        <taxon>Metazoa</taxon>
        <taxon>Ecdysozoa</taxon>
        <taxon>Arthropoda</taxon>
        <taxon>Hexapoda</taxon>
        <taxon>Insecta</taxon>
        <taxon>Pterygota</taxon>
        <taxon>Neoptera</taxon>
        <taxon>Endopterygota</taxon>
        <taxon>Hymenoptera</taxon>
        <taxon>Apocrita</taxon>
        <taxon>Proctotrupomorpha</taxon>
        <taxon>Chalcidoidea</taxon>
        <taxon>Trichogrammatidae</taxon>
        <taxon>Trichogramma</taxon>
    </lineage>
</organism>
<dbReference type="Proteomes" id="UP000479190">
    <property type="component" value="Unassembled WGS sequence"/>
</dbReference>
<sequence>MHCCLPELPAVNVEEEVVDQPQDRDSDCLNENLDIALLIAEALAINAQINHEAEALPDENDPDDDLELYVHVDDEPVEGAAEQVAAQDPRMIEEAAAGGVDLAASYTTADSGAPSSPAYLPDLLEREVLYPPSNAESHSSRDSNWSIVITESSSLPDSDADSPSNP</sequence>
<accession>A0A6H5I217</accession>
<evidence type="ECO:0000313" key="3">
    <source>
        <dbReference type="Proteomes" id="UP000479190"/>
    </source>
</evidence>
<feature type="region of interest" description="Disordered" evidence="1">
    <location>
        <begin position="130"/>
        <end position="166"/>
    </location>
</feature>
<evidence type="ECO:0000313" key="2">
    <source>
        <dbReference type="EMBL" id="CAB0030572.1"/>
    </source>
</evidence>
<name>A0A6H5I217_9HYME</name>
<feature type="compositionally biased region" description="Low complexity" evidence="1">
    <location>
        <begin position="152"/>
        <end position="166"/>
    </location>
</feature>
<protein>
    <submittedName>
        <fullName evidence="2">Uncharacterized protein</fullName>
    </submittedName>
</protein>
<keyword evidence="3" id="KW-1185">Reference proteome</keyword>
<evidence type="ECO:0000256" key="1">
    <source>
        <dbReference type="SAM" id="MobiDB-lite"/>
    </source>
</evidence>
<gene>
    <name evidence="2" type="ORF">TBRA_LOCUS2570</name>
</gene>
<dbReference type="AlphaFoldDB" id="A0A6H5I217"/>
<reference evidence="2 3" key="1">
    <citation type="submission" date="2020-02" db="EMBL/GenBank/DDBJ databases">
        <authorList>
            <person name="Ferguson B K."/>
        </authorList>
    </citation>
    <scope>NUCLEOTIDE SEQUENCE [LARGE SCALE GENOMIC DNA]</scope>
</reference>